<dbReference type="OrthoDB" id="446723at2759"/>
<evidence type="ECO:0000313" key="4">
    <source>
        <dbReference type="WormBase" id="F01D5.8a"/>
    </source>
</evidence>
<reference key="2">
    <citation type="submission" date="2016-02" db="EMBL/GenBank/DDBJ databases">
        <authorList>
            <consortium name="WormBase Consortium"/>
            <person name="WormBase"/>
        </authorList>
    </citation>
    <scope>NUCLEOTIDE SEQUENCE</scope>
</reference>
<dbReference type="Bgee" id="WBGene00008498">
    <property type="expression patterns" value="Expressed in adult organism and 2 other cell types or tissues"/>
</dbReference>
<dbReference type="Gene3D" id="3.40.50.1820">
    <property type="entry name" value="alpha/beta hydrolase"/>
    <property type="match status" value="1"/>
</dbReference>
<dbReference type="UCSC" id="F01D5.8">
    <property type="organism name" value="c. elegans"/>
</dbReference>
<dbReference type="KEGG" id="cel:CELE_F01D5.8"/>
<dbReference type="STRING" id="6239.F01D5.8a.1"/>
<keyword evidence="2" id="KW-0031">Aminopeptidase</keyword>
<dbReference type="HOGENOM" id="CLU_029375_5_1_1"/>
<protein>
    <submittedName>
        <fullName evidence="2">Serine aminopeptidase S33 domain-containing protein</fullName>
    </submittedName>
</protein>
<dbReference type="PANTHER" id="PTHR12277">
    <property type="entry name" value="ALPHA/BETA HYDROLASE DOMAIN-CONTAINING PROTEIN"/>
    <property type="match status" value="1"/>
</dbReference>
<dbReference type="InParanoid" id="Q9XVA7"/>
<dbReference type="SMR" id="Q9XVA7"/>
<dbReference type="OMA" id="DLGCYFQ"/>
<dbReference type="InterPro" id="IPR022742">
    <property type="entry name" value="Hydrolase_4"/>
</dbReference>
<dbReference type="FunCoup" id="Q9XVA7">
    <property type="interactions" value="4"/>
</dbReference>
<dbReference type="MEROPS" id="S09.A80"/>
<keyword evidence="2" id="KW-0645">Protease</keyword>
<proteinExistence type="predicted"/>
<feature type="domain" description="Serine aminopeptidase S33" evidence="1">
    <location>
        <begin position="166"/>
        <end position="242"/>
    </location>
</feature>
<dbReference type="PaxDb" id="6239-F01D5.8.1"/>
<dbReference type="GeneID" id="175052"/>
<evidence type="ECO:0000313" key="2">
    <source>
        <dbReference type="EMBL" id="CAB04043.2"/>
    </source>
</evidence>
<keyword evidence="2" id="KW-0378">Hydrolase</keyword>
<dbReference type="AlphaFoldDB" id="Q9XVA7"/>
<dbReference type="EMBL" id="BX284602">
    <property type="protein sequence ID" value="CAB04043.2"/>
    <property type="molecule type" value="Genomic_DNA"/>
</dbReference>
<organism evidence="2 3">
    <name type="scientific">Caenorhabditis elegans</name>
    <dbReference type="NCBI Taxonomy" id="6239"/>
    <lineage>
        <taxon>Eukaryota</taxon>
        <taxon>Metazoa</taxon>
        <taxon>Ecdysozoa</taxon>
        <taxon>Nematoda</taxon>
        <taxon>Chromadorea</taxon>
        <taxon>Rhabditida</taxon>
        <taxon>Rhabditina</taxon>
        <taxon>Rhabditomorpha</taxon>
        <taxon>Rhabditoidea</taxon>
        <taxon>Rhabditidae</taxon>
        <taxon>Peloderinae</taxon>
        <taxon>Caenorhabditis</taxon>
    </lineage>
</organism>
<dbReference type="GO" id="GO:0005886">
    <property type="term" value="C:plasma membrane"/>
    <property type="evidence" value="ECO:0000318"/>
    <property type="project" value="GO_Central"/>
</dbReference>
<reference evidence="2 3" key="1">
    <citation type="journal article" date="1998" name="Science">
        <title>Genome sequence of the nematode C. elegans: a platform for investigating biology.</title>
        <authorList>
            <consortium name="The C. elegans sequencing consortium"/>
            <person name="Sulson J.E."/>
            <person name="Waterston R."/>
        </authorList>
    </citation>
    <scope>NUCLEOTIDE SEQUENCE [LARGE SCALE GENOMIC DNA]</scope>
    <source>
        <strain evidence="2 3">Bristol N2</strain>
    </source>
</reference>
<dbReference type="RefSeq" id="NP_496938.2">
    <property type="nucleotide sequence ID" value="NM_064537.7"/>
</dbReference>
<gene>
    <name evidence="2" type="ORF">CELE_F01D5.8</name>
    <name evidence="2 4" type="ORF">F01D5.8</name>
</gene>
<dbReference type="SUPFAM" id="SSF53474">
    <property type="entry name" value="alpha/beta-Hydrolases"/>
    <property type="match status" value="1"/>
</dbReference>
<dbReference type="eggNOG" id="KOG1552">
    <property type="taxonomic scope" value="Eukaryota"/>
</dbReference>
<evidence type="ECO:0000259" key="1">
    <source>
        <dbReference type="Pfam" id="PF12146"/>
    </source>
</evidence>
<dbReference type="Proteomes" id="UP000001940">
    <property type="component" value="Chromosome II"/>
</dbReference>
<dbReference type="GO" id="GO:0008474">
    <property type="term" value="F:palmitoyl-(protein) hydrolase activity"/>
    <property type="evidence" value="ECO:0000318"/>
    <property type="project" value="GO_Central"/>
</dbReference>
<evidence type="ECO:0000313" key="3">
    <source>
        <dbReference type="Proteomes" id="UP000001940"/>
    </source>
</evidence>
<sequence length="362" mass="40048">MPRGVQRDPIAAAENPPGCCDVFLDVLRACGLICYVACPPVPSVITRKLAFHPPEKGMTYRIVLKSDPEKRFKNIRACKDEPMQMVVRNINNGADYVHPEQDVEVFSVKTANNNDLVCVKCTPDSYSSNPAVAEQVVLFCQPNSSDLGGFLQPNSMNFVTYANVFETDLYAFDYSGYGFSSGTQGEKNVYADVRAVYEKILEMRPDKKIVVMGYSIGTTAAVDLAATNPDRLAGVVLIAPFTSGLRLFSSKPDKPDTCWADSFKSFDKINNIDTRVLICHGDVDEVIPLSHGLALYEKLKNPVPPLIVHGANHHTILSGKYIHVFTRIANFLRNETLVSCRSAEVDSSQQQQQLSSKRTENE</sequence>
<dbReference type="PANTHER" id="PTHR12277:SF39">
    <property type="entry name" value="SERINE AMINOPEPTIDASE S33 DOMAIN-CONTAINING PROTEIN"/>
    <property type="match status" value="1"/>
</dbReference>
<dbReference type="ESTHER" id="caeel-F01D5.8">
    <property type="family name" value="ABHD17-depalmitoylase"/>
</dbReference>
<dbReference type="GO" id="GO:0004177">
    <property type="term" value="F:aminopeptidase activity"/>
    <property type="evidence" value="ECO:0007669"/>
    <property type="project" value="UniProtKB-KW"/>
</dbReference>
<dbReference type="WormBase" id="F01D5.8a">
    <property type="protein sequence ID" value="CE50096"/>
    <property type="gene ID" value="WBGene00008498"/>
</dbReference>
<dbReference type="InterPro" id="IPR029058">
    <property type="entry name" value="AB_hydrolase_fold"/>
</dbReference>
<keyword evidence="3" id="KW-1185">Reference proteome</keyword>
<dbReference type="GO" id="GO:0010008">
    <property type="term" value="C:endosome membrane"/>
    <property type="evidence" value="ECO:0000318"/>
    <property type="project" value="GO_Central"/>
</dbReference>
<name>Q9XVA7_CAEEL</name>
<dbReference type="Reactome" id="R-CEL-9648002">
    <property type="pathway name" value="RAS processing"/>
</dbReference>
<accession>Q9XVA7</accession>
<dbReference type="PIR" id="T20470">
    <property type="entry name" value="T20470"/>
</dbReference>
<dbReference type="CTD" id="175052"/>
<dbReference type="AGR" id="WB:WBGene00008498"/>
<dbReference type="Pfam" id="PF12146">
    <property type="entry name" value="Hydrolase_4"/>
    <property type="match status" value="1"/>
</dbReference>